<sequence length="329" mass="35868">MSQTNNKGGTFHGIWRVWFGITQDFKASNAEKSLKDVSDQESPAKSDTQTNSQPRSASSSPEPPPKSPEVPFNVEEKNKESKQRETGSDSPRSSERSSPERERSPGCSRLFSKEHSSPPNVTVVQPSVTHPMFPYLYPYTSSASSFPYPMSHMLFSGSSSLPQGLQMPFLTTSGHSDLSHIPAHALSSLNQFSLQSHLMQSNYSSLSSSLGGRNPTSPSASIPNSPLGPIFPSRSNQRFSPYSYSLSKSHSDISPSSSDSGIKSSSPPSYGGITRPSPIRPRSPLSHHMTPMAAHSKPHSELRSMEQMLNGLDRKKALHHESPSVAMEK</sequence>
<dbReference type="AlphaFoldDB" id="K1QCH5"/>
<protein>
    <submittedName>
        <fullName evidence="2">Uncharacterized protein</fullName>
    </submittedName>
</protein>
<feature type="region of interest" description="Disordered" evidence="1">
    <location>
        <begin position="31"/>
        <end position="121"/>
    </location>
</feature>
<feature type="compositionally biased region" description="Basic and acidic residues" evidence="1">
    <location>
        <begin position="312"/>
        <end position="329"/>
    </location>
</feature>
<gene>
    <name evidence="2" type="ORF">CGI_10016326</name>
</gene>
<evidence type="ECO:0000256" key="1">
    <source>
        <dbReference type="SAM" id="MobiDB-lite"/>
    </source>
</evidence>
<feature type="region of interest" description="Disordered" evidence="1">
    <location>
        <begin position="204"/>
        <end position="329"/>
    </location>
</feature>
<feature type="compositionally biased region" description="Basic and acidic residues" evidence="1">
    <location>
        <begin position="32"/>
        <end position="44"/>
    </location>
</feature>
<dbReference type="InParanoid" id="K1QCH5"/>
<name>K1QCH5_MAGGI</name>
<feature type="compositionally biased region" description="Low complexity" evidence="1">
    <location>
        <begin position="240"/>
        <end position="286"/>
    </location>
</feature>
<dbReference type="HOGENOM" id="CLU_845302_0_0_1"/>
<reference evidence="2" key="1">
    <citation type="journal article" date="2012" name="Nature">
        <title>The oyster genome reveals stress adaptation and complexity of shell formation.</title>
        <authorList>
            <person name="Zhang G."/>
            <person name="Fang X."/>
            <person name="Guo X."/>
            <person name="Li L."/>
            <person name="Luo R."/>
            <person name="Xu F."/>
            <person name="Yang P."/>
            <person name="Zhang L."/>
            <person name="Wang X."/>
            <person name="Qi H."/>
            <person name="Xiong Z."/>
            <person name="Que H."/>
            <person name="Xie Y."/>
            <person name="Holland P.W."/>
            <person name="Paps J."/>
            <person name="Zhu Y."/>
            <person name="Wu F."/>
            <person name="Chen Y."/>
            <person name="Wang J."/>
            <person name="Peng C."/>
            <person name="Meng J."/>
            <person name="Yang L."/>
            <person name="Liu J."/>
            <person name="Wen B."/>
            <person name="Zhang N."/>
            <person name="Huang Z."/>
            <person name="Zhu Q."/>
            <person name="Feng Y."/>
            <person name="Mount A."/>
            <person name="Hedgecock D."/>
            <person name="Xu Z."/>
            <person name="Liu Y."/>
            <person name="Domazet-Loso T."/>
            <person name="Du Y."/>
            <person name="Sun X."/>
            <person name="Zhang S."/>
            <person name="Liu B."/>
            <person name="Cheng P."/>
            <person name="Jiang X."/>
            <person name="Li J."/>
            <person name="Fan D."/>
            <person name="Wang W."/>
            <person name="Fu W."/>
            <person name="Wang T."/>
            <person name="Wang B."/>
            <person name="Zhang J."/>
            <person name="Peng Z."/>
            <person name="Li Y."/>
            <person name="Li N."/>
            <person name="Wang J."/>
            <person name="Chen M."/>
            <person name="He Y."/>
            <person name="Tan F."/>
            <person name="Song X."/>
            <person name="Zheng Q."/>
            <person name="Huang R."/>
            <person name="Yang H."/>
            <person name="Du X."/>
            <person name="Chen L."/>
            <person name="Yang M."/>
            <person name="Gaffney P.M."/>
            <person name="Wang S."/>
            <person name="Luo L."/>
            <person name="She Z."/>
            <person name="Ming Y."/>
            <person name="Huang W."/>
            <person name="Zhang S."/>
            <person name="Huang B."/>
            <person name="Zhang Y."/>
            <person name="Qu T."/>
            <person name="Ni P."/>
            <person name="Miao G."/>
            <person name="Wang J."/>
            <person name="Wang Q."/>
            <person name="Steinberg C.E."/>
            <person name="Wang H."/>
            <person name="Li N."/>
            <person name="Qian L."/>
            <person name="Zhang G."/>
            <person name="Li Y."/>
            <person name="Yang H."/>
            <person name="Liu X."/>
            <person name="Wang J."/>
            <person name="Yin Y."/>
            <person name="Wang J."/>
        </authorList>
    </citation>
    <scope>NUCLEOTIDE SEQUENCE [LARGE SCALE GENOMIC DNA]</scope>
    <source>
        <strain evidence="2">05x7-T-G4-1.051#20</strain>
    </source>
</reference>
<feature type="compositionally biased region" description="Basic and acidic residues" evidence="1">
    <location>
        <begin position="74"/>
        <end position="104"/>
    </location>
</feature>
<organism evidence="2">
    <name type="scientific">Magallana gigas</name>
    <name type="common">Pacific oyster</name>
    <name type="synonym">Crassostrea gigas</name>
    <dbReference type="NCBI Taxonomy" id="29159"/>
    <lineage>
        <taxon>Eukaryota</taxon>
        <taxon>Metazoa</taxon>
        <taxon>Spiralia</taxon>
        <taxon>Lophotrochozoa</taxon>
        <taxon>Mollusca</taxon>
        <taxon>Bivalvia</taxon>
        <taxon>Autobranchia</taxon>
        <taxon>Pteriomorphia</taxon>
        <taxon>Ostreida</taxon>
        <taxon>Ostreoidea</taxon>
        <taxon>Ostreidae</taxon>
        <taxon>Magallana</taxon>
    </lineage>
</organism>
<proteinExistence type="predicted"/>
<feature type="compositionally biased region" description="Polar residues" evidence="1">
    <location>
        <begin position="214"/>
        <end position="224"/>
    </location>
</feature>
<dbReference type="EMBL" id="JH817109">
    <property type="protein sequence ID" value="EKC26470.1"/>
    <property type="molecule type" value="Genomic_DNA"/>
</dbReference>
<accession>K1QCH5</accession>
<evidence type="ECO:0000313" key="2">
    <source>
        <dbReference type="EMBL" id="EKC26470.1"/>
    </source>
</evidence>